<keyword evidence="5 9" id="KW-0067">ATP-binding</keyword>
<keyword evidence="3 9" id="KW-0547">Nucleotide-binding</keyword>
<dbReference type="InterPro" id="IPR029056">
    <property type="entry name" value="Ribokinase-like"/>
</dbReference>
<protein>
    <recommendedName>
        <fullName evidence="9 10">Ribokinase</fullName>
        <shortName evidence="9">RK</shortName>
        <ecNumber evidence="9 10">2.7.1.15</ecNumber>
    </recommendedName>
</protein>
<dbReference type="CDD" id="cd01174">
    <property type="entry name" value="ribokinase"/>
    <property type="match status" value="1"/>
</dbReference>
<dbReference type="InterPro" id="IPR002139">
    <property type="entry name" value="Ribo/fructo_kinase"/>
</dbReference>
<feature type="binding site" evidence="9">
    <location>
        <position position="284"/>
    </location>
    <ligand>
        <name>K(+)</name>
        <dbReference type="ChEBI" id="CHEBI:29103"/>
    </ligand>
</feature>
<evidence type="ECO:0000256" key="2">
    <source>
        <dbReference type="ARBA" id="ARBA00022723"/>
    </source>
</evidence>
<reference evidence="12 13" key="1">
    <citation type="submission" date="2021-03" db="EMBL/GenBank/DDBJ databases">
        <title>Genomic Encyclopedia of Type Strains, Phase IV (KMG-IV): sequencing the most valuable type-strain genomes for metagenomic binning, comparative biology and taxonomic classification.</title>
        <authorList>
            <person name="Goeker M."/>
        </authorList>
    </citation>
    <scope>NUCLEOTIDE SEQUENCE [LARGE SCALE GENOMIC DNA]</scope>
    <source>
        <strain evidence="12 13">DSM 27512</strain>
    </source>
</reference>
<evidence type="ECO:0000256" key="3">
    <source>
        <dbReference type="ARBA" id="ARBA00022741"/>
    </source>
</evidence>
<feature type="binding site" evidence="9">
    <location>
        <position position="286"/>
    </location>
    <ligand>
        <name>K(+)</name>
        <dbReference type="ChEBI" id="CHEBI:29103"/>
    </ligand>
</feature>
<evidence type="ECO:0000256" key="10">
    <source>
        <dbReference type="NCBIfam" id="TIGR02152"/>
    </source>
</evidence>
<evidence type="ECO:0000256" key="6">
    <source>
        <dbReference type="ARBA" id="ARBA00022842"/>
    </source>
</evidence>
<dbReference type="EC" id="2.7.1.15" evidence="9 10"/>
<feature type="binding site" evidence="9">
    <location>
        <position position="247"/>
    </location>
    <ligand>
        <name>K(+)</name>
        <dbReference type="ChEBI" id="CHEBI:29103"/>
    </ligand>
</feature>
<comment type="function">
    <text evidence="9">Catalyzes the phosphorylation of ribose at O-5 in a reaction requiring ATP and magnesium. The resulting D-ribose-5-phosphate can then be used either for sythesis of nucleotides, histidine, and tryptophan, or as a component of the pentose phosphate pathway.</text>
</comment>
<keyword evidence="2 9" id="KW-0479">Metal-binding</keyword>
<gene>
    <name evidence="9" type="primary">rbsK</name>
    <name evidence="12" type="ORF">J2Z35_002110</name>
</gene>
<keyword evidence="8 9" id="KW-0119">Carbohydrate metabolism</keyword>
<evidence type="ECO:0000256" key="1">
    <source>
        <dbReference type="ARBA" id="ARBA00022679"/>
    </source>
</evidence>
<evidence type="ECO:0000259" key="11">
    <source>
        <dbReference type="Pfam" id="PF00294"/>
    </source>
</evidence>
<comment type="catalytic activity">
    <reaction evidence="9">
        <text>D-ribose + ATP = D-ribose 5-phosphate + ADP + H(+)</text>
        <dbReference type="Rhea" id="RHEA:13697"/>
        <dbReference type="ChEBI" id="CHEBI:15378"/>
        <dbReference type="ChEBI" id="CHEBI:30616"/>
        <dbReference type="ChEBI" id="CHEBI:47013"/>
        <dbReference type="ChEBI" id="CHEBI:78346"/>
        <dbReference type="ChEBI" id="CHEBI:456216"/>
        <dbReference type="EC" id="2.7.1.15"/>
    </reaction>
</comment>
<proteinExistence type="inferred from homology"/>
<comment type="subunit">
    <text evidence="9">Homodimer.</text>
</comment>
<keyword evidence="7 9" id="KW-0630">Potassium</keyword>
<dbReference type="Gene3D" id="3.40.1190.20">
    <property type="match status" value="1"/>
</dbReference>
<comment type="caution">
    <text evidence="9">Lacks conserved residue(s) required for the propagation of feature annotation.</text>
</comment>
<comment type="pathway">
    <text evidence="9">Carbohydrate metabolism; D-ribose degradation; D-ribose 5-phosphate from beta-D-ribopyranose: step 2/2.</text>
</comment>
<comment type="subcellular location">
    <subcellularLocation>
        <location evidence="9">Cytoplasm</location>
    </subcellularLocation>
</comment>
<feature type="binding site" evidence="9">
    <location>
        <begin position="38"/>
        <end position="42"/>
    </location>
    <ligand>
        <name>substrate</name>
    </ligand>
</feature>
<comment type="caution">
    <text evidence="12">The sequence shown here is derived from an EMBL/GenBank/DDBJ whole genome shotgun (WGS) entry which is preliminary data.</text>
</comment>
<feature type="binding site" evidence="9">
    <location>
        <begin position="250"/>
        <end position="251"/>
    </location>
    <ligand>
        <name>ATP</name>
        <dbReference type="ChEBI" id="CHEBI:30616"/>
    </ligand>
</feature>
<comment type="activity regulation">
    <text evidence="9">Activated by a monovalent cation that binds near, but not in, the active site. The most likely occupant of the site in vivo is potassium. Ion binding induces a conformational change that may alter substrate affinity.</text>
</comment>
<accession>A0ABS4KNW1</accession>
<dbReference type="HAMAP" id="MF_01987">
    <property type="entry name" value="Ribokinase"/>
    <property type="match status" value="1"/>
</dbReference>
<dbReference type="PRINTS" id="PR00990">
    <property type="entry name" value="RIBOKINASE"/>
</dbReference>
<dbReference type="Pfam" id="PF00294">
    <property type="entry name" value="PfkB"/>
    <property type="match status" value="1"/>
</dbReference>
<evidence type="ECO:0000256" key="4">
    <source>
        <dbReference type="ARBA" id="ARBA00022777"/>
    </source>
</evidence>
<keyword evidence="13" id="KW-1185">Reference proteome</keyword>
<evidence type="ECO:0000256" key="5">
    <source>
        <dbReference type="ARBA" id="ARBA00022840"/>
    </source>
</evidence>
<feature type="binding site" evidence="9">
    <location>
        <position position="139"/>
    </location>
    <ligand>
        <name>substrate</name>
    </ligand>
</feature>
<dbReference type="Proteomes" id="UP001314903">
    <property type="component" value="Unassembled WGS sequence"/>
</dbReference>
<feature type="binding site" evidence="9">
    <location>
        <begin position="219"/>
        <end position="224"/>
    </location>
    <ligand>
        <name>ATP</name>
        <dbReference type="ChEBI" id="CHEBI:30616"/>
    </ligand>
</feature>
<dbReference type="RefSeq" id="WP_209661359.1">
    <property type="nucleotide sequence ID" value="NZ_JAGGLI010000025.1"/>
</dbReference>
<dbReference type="InterPro" id="IPR011611">
    <property type="entry name" value="PfkB_dom"/>
</dbReference>
<sequence length="302" mass="32177">MGICVIGSLNMDLVVRVKEIPKKGETVIGKDFSTVPGGKGANQAVAASRLGAKTFMIGKVGDDSFAKNLKESLSSSNVDIKGLQEEKNLPTGVALISVDEHGGNSIIVAPGANFEMRKEDIDKNMSLIEDSKIVVLQHEIPIETVSYALAAAKSKGKITVLNPAPADEVSLEALKGLDFIIPNEHELETLCKQKITDEKSMIEGAKSLIEKGVKNVIITLGEKGCLHVTASESINYDAFKVVAVDTTAAGDSFIGGFCANYLKTGDIKAAIVFGQKTAALSVTKYGAQSSIPTIEEFEEFWR</sequence>
<dbReference type="InterPro" id="IPR011877">
    <property type="entry name" value="Ribokinase"/>
</dbReference>
<comment type="cofactor">
    <cofactor evidence="9">
        <name>Mg(2+)</name>
        <dbReference type="ChEBI" id="CHEBI:18420"/>
    </cofactor>
    <text evidence="9">Requires a divalent cation, most likely magnesium in vivo, as an electrophilic catalyst to aid phosphoryl group transfer. It is the chelate of the metal and the nucleotide that is the actual substrate.</text>
</comment>
<dbReference type="SUPFAM" id="SSF53613">
    <property type="entry name" value="Ribokinase-like"/>
    <property type="match status" value="1"/>
</dbReference>
<organism evidence="12 13">
    <name type="scientific">Acetoanaerobium pronyense</name>
    <dbReference type="NCBI Taxonomy" id="1482736"/>
    <lineage>
        <taxon>Bacteria</taxon>
        <taxon>Bacillati</taxon>
        <taxon>Bacillota</taxon>
        <taxon>Clostridia</taxon>
        <taxon>Peptostreptococcales</taxon>
        <taxon>Filifactoraceae</taxon>
        <taxon>Acetoanaerobium</taxon>
    </lineage>
</organism>
<dbReference type="GO" id="GO:0004747">
    <property type="term" value="F:ribokinase activity"/>
    <property type="evidence" value="ECO:0007669"/>
    <property type="project" value="UniProtKB-EC"/>
</dbReference>
<evidence type="ECO:0000313" key="13">
    <source>
        <dbReference type="Proteomes" id="UP001314903"/>
    </source>
</evidence>
<feature type="binding site" evidence="9">
    <location>
        <position position="290"/>
    </location>
    <ligand>
        <name>K(+)</name>
        <dbReference type="ChEBI" id="CHEBI:29103"/>
    </ligand>
</feature>
<feature type="binding site" evidence="9">
    <location>
        <position position="281"/>
    </location>
    <ligand>
        <name>K(+)</name>
        <dbReference type="ChEBI" id="CHEBI:29103"/>
    </ligand>
</feature>
<evidence type="ECO:0000313" key="12">
    <source>
        <dbReference type="EMBL" id="MBP2028309.1"/>
    </source>
</evidence>
<evidence type="ECO:0000256" key="8">
    <source>
        <dbReference type="ARBA" id="ARBA00023277"/>
    </source>
</evidence>
<keyword evidence="4 9" id="KW-0418">Kinase</keyword>
<dbReference type="PANTHER" id="PTHR10584">
    <property type="entry name" value="SUGAR KINASE"/>
    <property type="match status" value="1"/>
</dbReference>
<keyword evidence="9" id="KW-0963">Cytoplasm</keyword>
<dbReference type="NCBIfam" id="TIGR02152">
    <property type="entry name" value="D_ribokin_bact"/>
    <property type="match status" value="1"/>
</dbReference>
<feature type="domain" description="Carbohydrate kinase PfkB" evidence="11">
    <location>
        <begin position="3"/>
        <end position="293"/>
    </location>
</feature>
<feature type="binding site" evidence="9">
    <location>
        <begin position="10"/>
        <end position="12"/>
    </location>
    <ligand>
        <name>substrate</name>
    </ligand>
</feature>
<evidence type="ECO:0000256" key="7">
    <source>
        <dbReference type="ARBA" id="ARBA00022958"/>
    </source>
</evidence>
<evidence type="ECO:0000256" key="9">
    <source>
        <dbReference type="HAMAP-Rule" id="MF_01987"/>
    </source>
</evidence>
<feature type="binding site" evidence="9">
    <location>
        <position position="251"/>
    </location>
    <ligand>
        <name>substrate</name>
    </ligand>
</feature>
<name>A0ABS4KNW1_9FIRM</name>
<feature type="binding site" evidence="9">
    <location>
        <position position="183"/>
    </location>
    <ligand>
        <name>ATP</name>
        <dbReference type="ChEBI" id="CHEBI:30616"/>
    </ligand>
</feature>
<keyword evidence="1 9" id="KW-0808">Transferase</keyword>
<feature type="binding site" evidence="9">
    <location>
        <position position="245"/>
    </location>
    <ligand>
        <name>K(+)</name>
        <dbReference type="ChEBI" id="CHEBI:29103"/>
    </ligand>
</feature>
<dbReference type="EMBL" id="JAGGLI010000025">
    <property type="protein sequence ID" value="MBP2028309.1"/>
    <property type="molecule type" value="Genomic_DNA"/>
</dbReference>
<comment type="similarity">
    <text evidence="9">Belongs to the carbohydrate kinase PfkB family. Ribokinase subfamily.</text>
</comment>
<feature type="active site" description="Proton acceptor" evidence="9">
    <location>
        <position position="251"/>
    </location>
</feature>
<dbReference type="PANTHER" id="PTHR10584:SF166">
    <property type="entry name" value="RIBOKINASE"/>
    <property type="match status" value="1"/>
</dbReference>
<keyword evidence="6 9" id="KW-0460">Magnesium</keyword>